<organism evidence="2 3">
    <name type="scientific">Hyunsoonleella aquatilis</name>
    <dbReference type="NCBI Taxonomy" id="2762758"/>
    <lineage>
        <taxon>Bacteria</taxon>
        <taxon>Pseudomonadati</taxon>
        <taxon>Bacteroidota</taxon>
        <taxon>Flavobacteriia</taxon>
        <taxon>Flavobacteriales</taxon>
        <taxon>Flavobacteriaceae</taxon>
    </lineage>
</organism>
<feature type="transmembrane region" description="Helical" evidence="1">
    <location>
        <begin position="12"/>
        <end position="32"/>
    </location>
</feature>
<evidence type="ECO:0000313" key="3">
    <source>
        <dbReference type="Proteomes" id="UP000656244"/>
    </source>
</evidence>
<dbReference type="AlphaFoldDB" id="A0A923KHR2"/>
<keyword evidence="1" id="KW-1133">Transmembrane helix</keyword>
<evidence type="ECO:0000256" key="1">
    <source>
        <dbReference type="SAM" id="Phobius"/>
    </source>
</evidence>
<evidence type="ECO:0000313" key="2">
    <source>
        <dbReference type="EMBL" id="MBC3757179.1"/>
    </source>
</evidence>
<dbReference type="PANTHER" id="PTHR30164:SF2">
    <property type="entry name" value="PROTEIN MTFA"/>
    <property type="match status" value="1"/>
</dbReference>
<gene>
    <name evidence="2" type="ORF">H7U19_02105</name>
</gene>
<keyword evidence="3" id="KW-1185">Reference proteome</keyword>
<protein>
    <submittedName>
        <fullName evidence="2">Zinc-dependent peptidase</fullName>
    </submittedName>
</protein>
<dbReference type="PANTHER" id="PTHR30164">
    <property type="entry name" value="MTFA PEPTIDASE"/>
    <property type="match status" value="1"/>
</dbReference>
<reference evidence="2" key="1">
    <citation type="submission" date="2020-08" db="EMBL/GenBank/DDBJ databases">
        <title>Hyunsoonleella sp. strain SJ7 genome sequencing and assembly.</title>
        <authorList>
            <person name="Kim I."/>
        </authorList>
    </citation>
    <scope>NUCLEOTIDE SEQUENCE</scope>
    <source>
        <strain evidence="2">SJ7</strain>
    </source>
</reference>
<dbReference type="EMBL" id="JACNMF010000001">
    <property type="protein sequence ID" value="MBC3757179.1"/>
    <property type="molecule type" value="Genomic_DNA"/>
</dbReference>
<accession>A0A923KHR2</accession>
<keyword evidence="1" id="KW-0812">Transmembrane</keyword>
<dbReference type="Gene3D" id="1.10.472.150">
    <property type="entry name" value="Glucose-regulated metallo-peptidase M90, N-terminal domain"/>
    <property type="match status" value="1"/>
</dbReference>
<dbReference type="Pfam" id="PF06167">
    <property type="entry name" value="Peptidase_M90"/>
    <property type="match status" value="1"/>
</dbReference>
<keyword evidence="1" id="KW-0472">Membrane</keyword>
<dbReference type="InterPro" id="IPR010384">
    <property type="entry name" value="MtfA_fam"/>
</dbReference>
<dbReference type="Proteomes" id="UP000656244">
    <property type="component" value="Unassembled WGS sequence"/>
</dbReference>
<dbReference type="CDD" id="cd20170">
    <property type="entry name" value="Peptidase_M90-like"/>
    <property type="match status" value="1"/>
</dbReference>
<dbReference type="GO" id="GO:0005829">
    <property type="term" value="C:cytosol"/>
    <property type="evidence" value="ECO:0007669"/>
    <property type="project" value="TreeGrafter"/>
</dbReference>
<comment type="caution">
    <text evidence="2">The sequence shown here is derived from an EMBL/GenBank/DDBJ whole genome shotgun (WGS) entry which is preliminary data.</text>
</comment>
<dbReference type="InterPro" id="IPR042252">
    <property type="entry name" value="MtfA_N"/>
</dbReference>
<dbReference type="SUPFAM" id="SSF55486">
    <property type="entry name" value="Metalloproteases ('zincins'), catalytic domain"/>
    <property type="match status" value="1"/>
</dbReference>
<sequence length="289" mass="34006">MLFVQDRDYSIIGNIILALLLCGVAFLLLLLIRKIVVTVLDGIEMVYALFHKQPIFIHFYLFKRELTMEQTFVLKSEFTFYNRLSKRYKGYFRHRVATFLRRKKFEGKKDFVVTEEVKVLVAATGVMLTFGFRNYLVSYIKNIIIYPSMYYSRFSKTENKGEFNPRLKTLVLSWDNFLDGHRIEDDKLNLGIHEFAHAIHFNSIKNDDINSVLFVDTFSELRNLLSDDSRLKERLMASTLIRSYAFTNDSELLAVIIETFIEAPDEFKSSFPEIYGKVKQMLNFNFANY</sequence>
<proteinExistence type="predicted"/>
<dbReference type="GO" id="GO:0004177">
    <property type="term" value="F:aminopeptidase activity"/>
    <property type="evidence" value="ECO:0007669"/>
    <property type="project" value="TreeGrafter"/>
</dbReference>
<name>A0A923KHR2_9FLAO</name>
<dbReference type="RefSeq" id="WP_186558182.1">
    <property type="nucleotide sequence ID" value="NZ_JACNMF010000001.1"/>
</dbReference>